<dbReference type="EMBL" id="FRCB01000021">
    <property type="protein sequence ID" value="SHM80687.1"/>
    <property type="molecule type" value="Genomic_DNA"/>
</dbReference>
<name>A0A1M7LR63_9RHOB</name>
<reference evidence="1 2" key="1">
    <citation type="submission" date="2016-11" db="EMBL/GenBank/DDBJ databases">
        <authorList>
            <person name="Varghese N."/>
            <person name="Submissions S."/>
        </authorList>
    </citation>
    <scope>NUCLEOTIDE SEQUENCE [LARGE SCALE GENOMIC DNA]</scope>
    <source>
        <strain evidence="1 2">DSM 28249</strain>
    </source>
</reference>
<accession>A0A1M7LR63</accession>
<sequence>MVRHGRAGQRQNGVDIVGRNGAIYPIGLQCKRRSRWPVARLTAKQINEEVLAAQKFRPKLKAFYILTTAPDDTTLQSHVRKINDSQPFEVVLLGWSEILRRALKDPQIADKHFGAKGSASRSPLLGTWHTTQGQLEKNSTELSLDFQELWEDFQDWPNGHIVIRDHETDNLIQKIAALGEGPHSKERRKERLALRQQLRVLRRREEVAQEGVARMCTMNELRTYLYRVKEPKLAALCISEFINEQMAAPGSRAIAHGRALRLSPPDNMRDSRLSANLDDWALKSIEIIKAKRVEMFNNPLTTTVDELPDDVFAQVAFPRIMRGILEELSDEMRTPAPTLMAEGWFNIGQWNLEIA</sequence>
<gene>
    <name evidence="1" type="ORF">SAMN05443432_1211</name>
</gene>
<protein>
    <recommendedName>
        <fullName evidence="3">Restriction endonuclease</fullName>
    </recommendedName>
</protein>
<proteinExistence type="predicted"/>
<keyword evidence="2" id="KW-1185">Reference proteome</keyword>
<evidence type="ECO:0008006" key="3">
    <source>
        <dbReference type="Google" id="ProtNLM"/>
    </source>
</evidence>
<organism evidence="1 2">
    <name type="scientific">Roseovarius litoreus</name>
    <dbReference type="NCBI Taxonomy" id="1155722"/>
    <lineage>
        <taxon>Bacteria</taxon>
        <taxon>Pseudomonadati</taxon>
        <taxon>Pseudomonadota</taxon>
        <taxon>Alphaproteobacteria</taxon>
        <taxon>Rhodobacterales</taxon>
        <taxon>Roseobacteraceae</taxon>
        <taxon>Roseovarius</taxon>
    </lineage>
</organism>
<dbReference type="AlphaFoldDB" id="A0A1M7LR63"/>
<dbReference type="Proteomes" id="UP000322545">
    <property type="component" value="Unassembled WGS sequence"/>
</dbReference>
<evidence type="ECO:0000313" key="1">
    <source>
        <dbReference type="EMBL" id="SHM80687.1"/>
    </source>
</evidence>
<evidence type="ECO:0000313" key="2">
    <source>
        <dbReference type="Proteomes" id="UP000322545"/>
    </source>
</evidence>